<dbReference type="InParanoid" id="A0A3N4K9Y4"/>
<evidence type="ECO:0008006" key="3">
    <source>
        <dbReference type="Google" id="ProtNLM"/>
    </source>
</evidence>
<dbReference type="EMBL" id="ML119588">
    <property type="protein sequence ID" value="RPB06268.1"/>
    <property type="molecule type" value="Genomic_DNA"/>
</dbReference>
<name>A0A3N4K9Y4_9PEZI</name>
<sequence length="119" mass="13281">MTERPMKRLRVGTPLVPEEPKHSKCYQIEASLKWKYRERTGQLSGKFLIDTGCTGPILNKNLIGQAMVPVHQRKNPTPILDASGRVITGAGEFYTVPLEMVIGKHVEGLAWEVSPLQDV</sequence>
<dbReference type="AlphaFoldDB" id="A0A3N4K9Y4"/>
<reference evidence="1 2" key="1">
    <citation type="journal article" date="2018" name="Nat. Ecol. Evol.">
        <title>Pezizomycetes genomes reveal the molecular basis of ectomycorrhizal truffle lifestyle.</title>
        <authorList>
            <person name="Murat C."/>
            <person name="Payen T."/>
            <person name="Noel B."/>
            <person name="Kuo A."/>
            <person name="Morin E."/>
            <person name="Chen J."/>
            <person name="Kohler A."/>
            <person name="Krizsan K."/>
            <person name="Balestrini R."/>
            <person name="Da Silva C."/>
            <person name="Montanini B."/>
            <person name="Hainaut M."/>
            <person name="Levati E."/>
            <person name="Barry K.W."/>
            <person name="Belfiori B."/>
            <person name="Cichocki N."/>
            <person name="Clum A."/>
            <person name="Dockter R.B."/>
            <person name="Fauchery L."/>
            <person name="Guy J."/>
            <person name="Iotti M."/>
            <person name="Le Tacon F."/>
            <person name="Lindquist E.A."/>
            <person name="Lipzen A."/>
            <person name="Malagnac F."/>
            <person name="Mello A."/>
            <person name="Molinier V."/>
            <person name="Miyauchi S."/>
            <person name="Poulain J."/>
            <person name="Riccioni C."/>
            <person name="Rubini A."/>
            <person name="Sitrit Y."/>
            <person name="Splivallo R."/>
            <person name="Traeger S."/>
            <person name="Wang M."/>
            <person name="Zifcakova L."/>
            <person name="Wipf D."/>
            <person name="Zambonelli A."/>
            <person name="Paolocci F."/>
            <person name="Nowrousian M."/>
            <person name="Ottonello S."/>
            <person name="Baldrian P."/>
            <person name="Spatafora J.W."/>
            <person name="Henrissat B."/>
            <person name="Nagy L.G."/>
            <person name="Aury J.M."/>
            <person name="Wincker P."/>
            <person name="Grigoriev I.V."/>
            <person name="Bonfante P."/>
            <person name="Martin F.M."/>
        </authorList>
    </citation>
    <scope>NUCLEOTIDE SEQUENCE [LARGE SCALE GENOMIC DNA]</scope>
    <source>
        <strain evidence="1 2">CCBAS932</strain>
    </source>
</reference>
<proteinExistence type="predicted"/>
<protein>
    <recommendedName>
        <fullName evidence="3">Peptidase A2 domain-containing protein</fullName>
    </recommendedName>
</protein>
<evidence type="ECO:0000313" key="2">
    <source>
        <dbReference type="Proteomes" id="UP000277580"/>
    </source>
</evidence>
<evidence type="ECO:0000313" key="1">
    <source>
        <dbReference type="EMBL" id="RPB06268.1"/>
    </source>
</evidence>
<keyword evidence="2" id="KW-1185">Reference proteome</keyword>
<organism evidence="1 2">
    <name type="scientific">Morchella conica CCBAS932</name>
    <dbReference type="NCBI Taxonomy" id="1392247"/>
    <lineage>
        <taxon>Eukaryota</taxon>
        <taxon>Fungi</taxon>
        <taxon>Dikarya</taxon>
        <taxon>Ascomycota</taxon>
        <taxon>Pezizomycotina</taxon>
        <taxon>Pezizomycetes</taxon>
        <taxon>Pezizales</taxon>
        <taxon>Morchellaceae</taxon>
        <taxon>Morchella</taxon>
    </lineage>
</organism>
<accession>A0A3N4K9Y4</accession>
<dbReference type="Proteomes" id="UP000277580">
    <property type="component" value="Unassembled WGS sequence"/>
</dbReference>
<gene>
    <name evidence="1" type="ORF">P167DRAFT_580845</name>
</gene>
<dbReference type="OrthoDB" id="2717878at2759"/>